<evidence type="ECO:0000313" key="2">
    <source>
        <dbReference type="Proteomes" id="UP000672011"/>
    </source>
</evidence>
<accession>A0ABX7XCQ2</accession>
<evidence type="ECO:0008006" key="3">
    <source>
        <dbReference type="Google" id="ProtNLM"/>
    </source>
</evidence>
<dbReference type="Pfam" id="PF20559">
    <property type="entry name" value="DUF6770"/>
    <property type="match status" value="1"/>
</dbReference>
<evidence type="ECO:0000313" key="1">
    <source>
        <dbReference type="EMBL" id="QTV05682.1"/>
    </source>
</evidence>
<dbReference type="InterPro" id="IPR046661">
    <property type="entry name" value="DUF6770"/>
</dbReference>
<keyword evidence="2" id="KW-1185">Reference proteome</keyword>
<dbReference type="Proteomes" id="UP000672011">
    <property type="component" value="Chromosome"/>
</dbReference>
<dbReference type="RefSeq" id="WP_230476327.1">
    <property type="nucleotide sequence ID" value="NZ_CP072842.1"/>
</dbReference>
<proteinExistence type="predicted"/>
<dbReference type="EMBL" id="CP072842">
    <property type="protein sequence ID" value="QTV05682.1"/>
    <property type="molecule type" value="Genomic_DNA"/>
</dbReference>
<sequence length="488" mass="57204">MIVYGQIQDLSQLSTGQHETSAILNDHNQKVIGYAFIYNKGLVDDDKKQQFEYVILDKNLNKITNGNYNVPYHKIFIPKVSSIVFNNQNLYITTTFRENKYAITTGQLVTSVDLKNNNFKNQLYSNGSIYQNDEIDFDYLSKLDYASTYSFANFLFVNNVKDKIHFVSSQINKLDQNIAPLNYVTFYDQDFNKKYEYYLDGEKRKEYYSFLTKSIYGDKTVIWQRKSTYNNGIKLGIDRLLTYDINSGELLNNILYNSKSLNAQEYFDPNIEFVDDRMLVIGEIKSTPDQYIGKYQSKPSLGIKRNIYNEKGEVILENKVYYQDVFADLKFKNGRDNKGFKFLITEFFNFSDLSFSILLAKEKGDGSFVLTKTTDFIVVNFDKDGKYKNHILLEKSKEYYDSYLFSQENKEENEVLFFYQENVKEAGKKNYYLVVNKLKDGKLTQVKMPFKTDSSYLRFSKAEYGSILITEYNKDDKETSIRLEKINI</sequence>
<organism evidence="1 2">
    <name type="scientific">Faecalibacter bovis</name>
    <dbReference type="NCBI Taxonomy" id="2898187"/>
    <lineage>
        <taxon>Bacteria</taxon>
        <taxon>Pseudomonadati</taxon>
        <taxon>Bacteroidota</taxon>
        <taxon>Flavobacteriia</taxon>
        <taxon>Flavobacteriales</taxon>
        <taxon>Weeksellaceae</taxon>
        <taxon>Faecalibacter</taxon>
    </lineage>
</organism>
<reference evidence="1 2" key="1">
    <citation type="journal article" date="2021" name="Int. J. Syst. Evol. Microbiol.">
        <title>Faecalibacter bovis sp. nov., isolated from cow faeces.</title>
        <authorList>
            <person name="Li F."/>
            <person name="Zhao W."/>
            <person name="Hong Q."/>
            <person name="Shao Q."/>
            <person name="Song J."/>
            <person name="Yang S."/>
        </authorList>
    </citation>
    <scope>NUCLEOTIDE SEQUENCE [LARGE SCALE GENOMIC DNA]</scope>
    <source>
        <strain evidence="1 2">ZY171143</strain>
    </source>
</reference>
<reference evidence="2" key="2">
    <citation type="submission" date="2021-04" db="EMBL/GenBank/DDBJ databases">
        <title>Taxonomy of Flavobacteriaceae bacterium ZY171143.</title>
        <authorList>
            <person name="Li F."/>
        </authorList>
    </citation>
    <scope>NUCLEOTIDE SEQUENCE [LARGE SCALE GENOMIC DNA]</scope>
    <source>
        <strain evidence="2">ZY171143</strain>
    </source>
</reference>
<name>A0ABX7XCQ2_9FLAO</name>
<gene>
    <name evidence="1" type="ORF">J9309_13095</name>
</gene>
<protein>
    <recommendedName>
        <fullName evidence="3">Arylsulfotransferase N-terminal domain-containing protein</fullName>
    </recommendedName>
</protein>